<reference evidence="2" key="1">
    <citation type="submission" date="2022-06" db="EMBL/GenBank/DDBJ databases">
        <title>Devosia sp. XJ19-45 genome assembly.</title>
        <authorList>
            <person name="Li B."/>
            <person name="Cai M."/>
            <person name="Nie G."/>
            <person name="Li W."/>
        </authorList>
    </citation>
    <scope>NUCLEOTIDE SEQUENCE</scope>
    <source>
        <strain evidence="2">XJ19-45</strain>
    </source>
</reference>
<accession>A0A9Q4FR24</accession>
<proteinExistence type="predicted"/>
<dbReference type="Pfam" id="PF12680">
    <property type="entry name" value="SnoaL_2"/>
    <property type="match status" value="1"/>
</dbReference>
<organism evidence="2 3">
    <name type="scientific">Devosia ureilytica</name>
    <dbReference type="NCBI Taxonomy" id="2952754"/>
    <lineage>
        <taxon>Bacteria</taxon>
        <taxon>Pseudomonadati</taxon>
        <taxon>Pseudomonadota</taxon>
        <taxon>Alphaproteobacteria</taxon>
        <taxon>Hyphomicrobiales</taxon>
        <taxon>Devosiaceae</taxon>
        <taxon>Devosia</taxon>
    </lineage>
</organism>
<gene>
    <name evidence="2" type="ORF">NF348_01420</name>
</gene>
<dbReference type="EMBL" id="JAMWDU010000001">
    <property type="protein sequence ID" value="MCP8885757.1"/>
    <property type="molecule type" value="Genomic_DNA"/>
</dbReference>
<evidence type="ECO:0000259" key="1">
    <source>
        <dbReference type="Pfam" id="PF12680"/>
    </source>
</evidence>
<dbReference type="Proteomes" id="UP001060275">
    <property type="component" value="Unassembled WGS sequence"/>
</dbReference>
<dbReference type="Gene3D" id="3.10.450.50">
    <property type="match status" value="1"/>
</dbReference>
<keyword evidence="3" id="KW-1185">Reference proteome</keyword>
<sequence>MTKMTPLECVELQLAAYNDRDLGRFLTAFSDTVRSYRLPDMTLLLDGKTAFGDFYATNRFIHARLRAELLQRLVVGETVIDHELIHGLGPEPVETTVMFFVKDGLIEKVFFIPAKSPS</sequence>
<dbReference type="RefSeq" id="WP_254673034.1">
    <property type="nucleotide sequence ID" value="NZ_JAMWDU010000001.1"/>
</dbReference>
<dbReference type="InterPro" id="IPR037401">
    <property type="entry name" value="SnoaL-like"/>
</dbReference>
<dbReference type="AlphaFoldDB" id="A0A9Q4FR24"/>
<comment type="caution">
    <text evidence="2">The sequence shown here is derived from an EMBL/GenBank/DDBJ whole genome shotgun (WGS) entry which is preliminary data.</text>
</comment>
<dbReference type="InterPro" id="IPR032710">
    <property type="entry name" value="NTF2-like_dom_sf"/>
</dbReference>
<dbReference type="SUPFAM" id="SSF54427">
    <property type="entry name" value="NTF2-like"/>
    <property type="match status" value="1"/>
</dbReference>
<feature type="domain" description="SnoaL-like" evidence="1">
    <location>
        <begin position="13"/>
        <end position="106"/>
    </location>
</feature>
<name>A0A9Q4FR24_9HYPH</name>
<protein>
    <recommendedName>
        <fullName evidence="1">SnoaL-like domain-containing protein</fullName>
    </recommendedName>
</protein>
<evidence type="ECO:0000313" key="3">
    <source>
        <dbReference type="Proteomes" id="UP001060275"/>
    </source>
</evidence>
<evidence type="ECO:0000313" key="2">
    <source>
        <dbReference type="EMBL" id="MCP8885757.1"/>
    </source>
</evidence>